<dbReference type="InterPro" id="IPR000859">
    <property type="entry name" value="CUB_dom"/>
</dbReference>
<dbReference type="AlphaFoldDB" id="A0A443RUK4"/>
<dbReference type="CDD" id="cd00041">
    <property type="entry name" value="CUB"/>
    <property type="match status" value="2"/>
</dbReference>
<evidence type="ECO:0000313" key="6">
    <source>
        <dbReference type="Proteomes" id="UP000288716"/>
    </source>
</evidence>
<evidence type="ECO:0000256" key="3">
    <source>
        <dbReference type="PROSITE-ProRule" id="PRU00059"/>
    </source>
</evidence>
<dbReference type="Proteomes" id="UP000288716">
    <property type="component" value="Unassembled WGS sequence"/>
</dbReference>
<evidence type="ECO:0000256" key="2">
    <source>
        <dbReference type="ARBA" id="ARBA00023157"/>
    </source>
</evidence>
<accession>A0A443RUK4</accession>
<dbReference type="Gene3D" id="2.60.120.290">
    <property type="entry name" value="Spermadhesin, CUB domain"/>
    <property type="match status" value="2"/>
</dbReference>
<dbReference type="EMBL" id="NCKV01033213">
    <property type="protein sequence ID" value="RWS18858.1"/>
    <property type="molecule type" value="Genomic_DNA"/>
</dbReference>
<protein>
    <submittedName>
        <fullName evidence="5">Cubilin-like protein</fullName>
    </submittedName>
</protein>
<dbReference type="OrthoDB" id="9067804at2759"/>
<evidence type="ECO:0000259" key="4">
    <source>
        <dbReference type="PROSITE" id="PS01180"/>
    </source>
</evidence>
<dbReference type="PANTHER" id="PTHR24251">
    <property type="entry name" value="OVOCHYMASE-RELATED"/>
    <property type="match status" value="1"/>
</dbReference>
<dbReference type="FunFam" id="2.60.120.290:FF:000013">
    <property type="entry name" value="Membrane frizzled-related protein"/>
    <property type="match status" value="1"/>
</dbReference>
<proteinExistence type="predicted"/>
<dbReference type="SUPFAM" id="SSF49854">
    <property type="entry name" value="Spermadhesin, CUB domain"/>
    <property type="match status" value="2"/>
</dbReference>
<keyword evidence="6" id="KW-1185">Reference proteome</keyword>
<evidence type="ECO:0000313" key="5">
    <source>
        <dbReference type="EMBL" id="RWS18858.1"/>
    </source>
</evidence>
<reference evidence="5 6" key="1">
    <citation type="journal article" date="2018" name="Gigascience">
        <title>Genomes of trombidid mites reveal novel predicted allergens and laterally-transferred genes associated with secondary metabolism.</title>
        <authorList>
            <person name="Dong X."/>
            <person name="Chaisiri K."/>
            <person name="Xia D."/>
            <person name="Armstrong S.D."/>
            <person name="Fang Y."/>
            <person name="Donnelly M.J."/>
            <person name="Kadowaki T."/>
            <person name="McGarry J.W."/>
            <person name="Darby A.C."/>
            <person name="Makepeace B.L."/>
        </authorList>
    </citation>
    <scope>NUCLEOTIDE SEQUENCE [LARGE SCALE GENOMIC DNA]</scope>
    <source>
        <strain evidence="5">UoL-UT</strain>
    </source>
</reference>
<dbReference type="VEuPathDB" id="VectorBase:LDEU013182"/>
<keyword evidence="2" id="KW-1015">Disulfide bond</keyword>
<gene>
    <name evidence="5" type="ORF">B4U80_06035</name>
</gene>
<dbReference type="SMART" id="SM00042">
    <property type="entry name" value="CUB"/>
    <property type="match status" value="1"/>
</dbReference>
<organism evidence="5 6">
    <name type="scientific">Leptotrombidium deliense</name>
    <dbReference type="NCBI Taxonomy" id="299467"/>
    <lineage>
        <taxon>Eukaryota</taxon>
        <taxon>Metazoa</taxon>
        <taxon>Ecdysozoa</taxon>
        <taxon>Arthropoda</taxon>
        <taxon>Chelicerata</taxon>
        <taxon>Arachnida</taxon>
        <taxon>Acari</taxon>
        <taxon>Acariformes</taxon>
        <taxon>Trombidiformes</taxon>
        <taxon>Prostigmata</taxon>
        <taxon>Anystina</taxon>
        <taxon>Parasitengona</taxon>
        <taxon>Trombiculoidea</taxon>
        <taxon>Trombiculidae</taxon>
        <taxon>Leptotrombidium</taxon>
    </lineage>
</organism>
<sequence length="228" mass="25995">MLNAKRFDIEKSNNCENDYVLIEEYIYGIWIKIGKYCGQEAVKDIKTVSHSIRITFRTNERITGDGFKLRYDVGCGGTFTSNRGIIVSPNYPGLYAPNINCNYLIQTKTNDLIKLEMQDFDVEGDERCNFDSLTVYNGNNTESQKFGPYCGKGLSNIPHTFKHRGSLLLNFKSDYSTQKRGFKAKYSLLSCGQNFTQSSGEFESPNEDVNYRAKIFVFGSRILLSVFM</sequence>
<comment type="caution">
    <text evidence="3">Lacks conserved residue(s) required for the propagation of feature annotation.</text>
</comment>
<evidence type="ECO:0000256" key="1">
    <source>
        <dbReference type="ARBA" id="ARBA00022737"/>
    </source>
</evidence>
<dbReference type="InterPro" id="IPR035914">
    <property type="entry name" value="Sperma_CUB_dom_sf"/>
</dbReference>
<feature type="domain" description="CUB" evidence="4">
    <location>
        <begin position="75"/>
        <end position="189"/>
    </location>
</feature>
<dbReference type="Pfam" id="PF00431">
    <property type="entry name" value="CUB"/>
    <property type="match status" value="2"/>
</dbReference>
<comment type="caution">
    <text evidence="5">The sequence shown here is derived from an EMBL/GenBank/DDBJ whole genome shotgun (WGS) entry which is preliminary data.</text>
</comment>
<keyword evidence="1" id="KW-0677">Repeat</keyword>
<name>A0A443RUK4_9ACAR</name>
<feature type="domain" description="CUB" evidence="4">
    <location>
        <begin position="1"/>
        <end position="74"/>
    </location>
</feature>
<dbReference type="PROSITE" id="PS01180">
    <property type="entry name" value="CUB"/>
    <property type="match status" value="2"/>
</dbReference>